<dbReference type="InterPro" id="IPR036704">
    <property type="entry name" value="RraA/RraA-like_sf"/>
</dbReference>
<dbReference type="SUPFAM" id="SSF89562">
    <property type="entry name" value="RraA-like"/>
    <property type="match status" value="1"/>
</dbReference>
<evidence type="ECO:0000256" key="1">
    <source>
        <dbReference type="ARBA" id="ARBA00001968"/>
    </source>
</evidence>
<dbReference type="EMBL" id="AP014946">
    <property type="protein sequence ID" value="BAT58411.1"/>
    <property type="molecule type" value="Genomic_DNA"/>
</dbReference>
<dbReference type="RefSeq" id="WP_096352278.1">
    <property type="nucleotide sequence ID" value="NZ_AP014946.1"/>
</dbReference>
<dbReference type="GO" id="GO:0046872">
    <property type="term" value="F:metal ion binding"/>
    <property type="evidence" value="ECO:0007669"/>
    <property type="project" value="UniProtKB-KW"/>
</dbReference>
<dbReference type="PANTHER" id="PTHR33254:SF4">
    <property type="entry name" value="4-HYDROXY-4-METHYL-2-OXOGLUTARATE ALDOLASE 3-RELATED"/>
    <property type="match status" value="1"/>
</dbReference>
<dbReference type="Pfam" id="PF03737">
    <property type="entry name" value="RraA-like"/>
    <property type="match status" value="1"/>
</dbReference>
<evidence type="ECO:0000256" key="4">
    <source>
        <dbReference type="ARBA" id="ARBA00030169"/>
    </source>
</evidence>
<keyword evidence="5" id="KW-0460">Magnesium</keyword>
<evidence type="ECO:0000313" key="7">
    <source>
        <dbReference type="Proteomes" id="UP000236884"/>
    </source>
</evidence>
<dbReference type="KEGG" id="vgo:GJW-30_1_00936"/>
<dbReference type="Proteomes" id="UP000236884">
    <property type="component" value="Chromosome"/>
</dbReference>
<feature type="binding site" evidence="5">
    <location>
        <begin position="101"/>
        <end position="104"/>
    </location>
    <ligand>
        <name>substrate</name>
    </ligand>
</feature>
<dbReference type="CDD" id="cd16841">
    <property type="entry name" value="RraA_family"/>
    <property type="match status" value="1"/>
</dbReference>
<dbReference type="PANTHER" id="PTHR33254">
    <property type="entry name" value="4-HYDROXY-4-METHYL-2-OXOGLUTARATE ALDOLASE 3-RELATED"/>
    <property type="match status" value="1"/>
</dbReference>
<comment type="cofactor">
    <cofactor evidence="5">
        <name>Mg(2+)</name>
        <dbReference type="ChEBI" id="CHEBI:18420"/>
    </cofactor>
</comment>
<name>A0A0S3PR24_9BRAD</name>
<sequence>MIEEAPLLTVKRNFKRPADEIVAAFKGVMLGNICDAMGGVGAMDYRIKACSGLPDTFVGVALPCYCGPGDNLAVSAAVALAKAGDVIVAAADGFTGTGIIGDQIVGMMKNRGIAAFVTDGVARDLADLRKIGLPVCAKGVTPNSVHRSGPGTVGLPVTCGGVRVEAGDIVVGDVDGVAVIPQAIAAEVLEKVKAIRELEKGLWAKVVGGLDAPPFGVATLEGGRVKFVD</sequence>
<organism evidence="6 7">
    <name type="scientific">Variibacter gotjawalensis</name>
    <dbReference type="NCBI Taxonomy" id="1333996"/>
    <lineage>
        <taxon>Bacteria</taxon>
        <taxon>Pseudomonadati</taxon>
        <taxon>Pseudomonadota</taxon>
        <taxon>Alphaproteobacteria</taxon>
        <taxon>Hyphomicrobiales</taxon>
        <taxon>Nitrobacteraceae</taxon>
        <taxon>Variibacter</taxon>
    </lineage>
</organism>
<dbReference type="GO" id="GO:0016829">
    <property type="term" value="F:lyase activity"/>
    <property type="evidence" value="ECO:0007669"/>
    <property type="project" value="UniProtKB-KW"/>
</dbReference>
<evidence type="ECO:0000256" key="5">
    <source>
        <dbReference type="PIRSR" id="PIRSR605493-1"/>
    </source>
</evidence>
<feature type="binding site" evidence="5">
    <location>
        <position position="124"/>
    </location>
    <ligand>
        <name>Mg(2+)</name>
        <dbReference type="ChEBI" id="CHEBI:18420"/>
    </ligand>
</feature>
<gene>
    <name evidence="6" type="primary">proA_2</name>
    <name evidence="6" type="ORF">GJW-30_1_00936</name>
</gene>
<dbReference type="OrthoDB" id="9812532at2"/>
<keyword evidence="5" id="KW-0479">Metal-binding</keyword>
<evidence type="ECO:0000313" key="6">
    <source>
        <dbReference type="EMBL" id="BAT58411.1"/>
    </source>
</evidence>
<proteinExistence type="predicted"/>
<protein>
    <recommendedName>
        <fullName evidence="2">Putative 4-hydroxy-4-methyl-2-oxoglutarate aldolase</fullName>
    </recommendedName>
    <alternativeName>
        <fullName evidence="3">Regulator of ribonuclease activity homolog</fullName>
    </alternativeName>
    <alternativeName>
        <fullName evidence="4">RraA-like protein</fullName>
    </alternativeName>
</protein>
<keyword evidence="7" id="KW-1185">Reference proteome</keyword>
<keyword evidence="6" id="KW-0456">Lyase</keyword>
<accession>A0A0S3PR24</accession>
<reference evidence="6 7" key="1">
    <citation type="submission" date="2015-08" db="EMBL/GenBank/DDBJ databases">
        <title>Investigation of the bacterial diversity of lava forest soil.</title>
        <authorList>
            <person name="Lee J.S."/>
        </authorList>
    </citation>
    <scope>NUCLEOTIDE SEQUENCE [LARGE SCALE GENOMIC DNA]</scope>
    <source>
        <strain evidence="6 7">GJW-30</strain>
    </source>
</reference>
<evidence type="ECO:0000256" key="3">
    <source>
        <dbReference type="ARBA" id="ARBA00029596"/>
    </source>
</evidence>
<dbReference type="Gene3D" id="3.50.30.40">
    <property type="entry name" value="Ribonuclease E inhibitor RraA/RraA-like"/>
    <property type="match status" value="1"/>
</dbReference>
<dbReference type="AlphaFoldDB" id="A0A0S3PR24"/>
<evidence type="ECO:0000256" key="2">
    <source>
        <dbReference type="ARBA" id="ARBA00016549"/>
    </source>
</evidence>
<comment type="cofactor">
    <cofactor evidence="1">
        <name>a divalent metal cation</name>
        <dbReference type="ChEBI" id="CHEBI:60240"/>
    </cofactor>
</comment>
<feature type="binding site" evidence="5">
    <location>
        <position position="123"/>
    </location>
    <ligand>
        <name>substrate</name>
    </ligand>
</feature>
<dbReference type="InterPro" id="IPR005493">
    <property type="entry name" value="RraA/RraA-like"/>
</dbReference>